<feature type="non-terminal residue" evidence="1">
    <location>
        <position position="78"/>
    </location>
</feature>
<protein>
    <recommendedName>
        <fullName evidence="2">Reverse transcriptase domain-containing protein</fullName>
    </recommendedName>
</protein>
<proteinExistence type="predicted"/>
<evidence type="ECO:0008006" key="2">
    <source>
        <dbReference type="Google" id="ProtNLM"/>
    </source>
</evidence>
<reference evidence="1" key="1">
    <citation type="journal article" date="2019" name="Sci. Rep.">
        <title>Draft genome of Tanacetum cinerariifolium, the natural source of mosquito coil.</title>
        <authorList>
            <person name="Yamashiro T."/>
            <person name="Shiraishi A."/>
            <person name="Satake H."/>
            <person name="Nakayama K."/>
        </authorList>
    </citation>
    <scope>NUCLEOTIDE SEQUENCE</scope>
</reference>
<evidence type="ECO:0000313" key="1">
    <source>
        <dbReference type="EMBL" id="GFD36744.1"/>
    </source>
</evidence>
<organism evidence="1">
    <name type="scientific">Tanacetum cinerariifolium</name>
    <name type="common">Dalmatian daisy</name>
    <name type="synonym">Chrysanthemum cinerariifolium</name>
    <dbReference type="NCBI Taxonomy" id="118510"/>
    <lineage>
        <taxon>Eukaryota</taxon>
        <taxon>Viridiplantae</taxon>
        <taxon>Streptophyta</taxon>
        <taxon>Embryophyta</taxon>
        <taxon>Tracheophyta</taxon>
        <taxon>Spermatophyta</taxon>
        <taxon>Magnoliopsida</taxon>
        <taxon>eudicotyledons</taxon>
        <taxon>Gunneridae</taxon>
        <taxon>Pentapetalae</taxon>
        <taxon>asterids</taxon>
        <taxon>campanulids</taxon>
        <taxon>Asterales</taxon>
        <taxon>Asteraceae</taxon>
        <taxon>Asteroideae</taxon>
        <taxon>Anthemideae</taxon>
        <taxon>Anthemidinae</taxon>
        <taxon>Tanacetum</taxon>
    </lineage>
</organism>
<name>A0A699VXU1_TANCI</name>
<comment type="caution">
    <text evidence="1">The sequence shown here is derived from an EMBL/GenBank/DDBJ whole genome shotgun (WGS) entry which is preliminary data.</text>
</comment>
<accession>A0A699VXU1</accession>
<sequence length="78" mass="9086">VQKEETNRMRELVGELTWWLKIRSRIRMRSGIIRIPLSNGEILEVQGERPEKDPGSLACIKADEKKLDGIRVVRDFPK</sequence>
<dbReference type="EMBL" id="BKCJ011475977">
    <property type="protein sequence ID" value="GFD36744.1"/>
    <property type="molecule type" value="Genomic_DNA"/>
</dbReference>
<feature type="non-terminal residue" evidence="1">
    <location>
        <position position="1"/>
    </location>
</feature>
<gene>
    <name evidence="1" type="ORF">Tci_908713</name>
</gene>
<dbReference type="AlphaFoldDB" id="A0A699VXU1"/>